<sequence length="59" mass="7332">MLDAFRGEVLRKNKKKYFYFFRPFFIYILYMKKYLEAKLDLPYIRAANRALISIYVFFS</sequence>
<gene>
    <name evidence="1" type="ORF">AVDCRST_MAG96-923</name>
</gene>
<protein>
    <submittedName>
        <fullName evidence="1">Uncharacterized protein</fullName>
    </submittedName>
</protein>
<evidence type="ECO:0000313" key="1">
    <source>
        <dbReference type="EMBL" id="CAA9479257.1"/>
    </source>
</evidence>
<organism evidence="1">
    <name type="scientific">uncultured Segetibacter sp</name>
    <dbReference type="NCBI Taxonomy" id="481133"/>
    <lineage>
        <taxon>Bacteria</taxon>
        <taxon>Pseudomonadati</taxon>
        <taxon>Bacteroidota</taxon>
        <taxon>Chitinophagia</taxon>
        <taxon>Chitinophagales</taxon>
        <taxon>Chitinophagaceae</taxon>
        <taxon>Segetibacter</taxon>
        <taxon>environmental samples</taxon>
    </lineage>
</organism>
<dbReference type="EMBL" id="CADCVN010000347">
    <property type="protein sequence ID" value="CAA9479257.1"/>
    <property type="molecule type" value="Genomic_DNA"/>
</dbReference>
<name>A0A6J4RWF1_9BACT</name>
<reference evidence="1" key="1">
    <citation type="submission" date="2020-02" db="EMBL/GenBank/DDBJ databases">
        <authorList>
            <person name="Meier V. D."/>
        </authorList>
    </citation>
    <scope>NUCLEOTIDE SEQUENCE</scope>
    <source>
        <strain evidence="1">AVDCRST_MAG96</strain>
    </source>
</reference>
<dbReference type="AlphaFoldDB" id="A0A6J4RWF1"/>
<proteinExistence type="predicted"/>
<accession>A0A6J4RWF1</accession>